<keyword evidence="1" id="KW-0472">Membrane</keyword>
<name>A0A8C5WVD7_LATLA</name>
<evidence type="ECO:0000256" key="1">
    <source>
        <dbReference type="SAM" id="Phobius"/>
    </source>
</evidence>
<keyword evidence="1" id="KW-1133">Transmembrane helix</keyword>
<proteinExistence type="predicted"/>
<organism evidence="2 3">
    <name type="scientific">Laticauda laticaudata</name>
    <name type="common">Blue-ringed sea krait</name>
    <name type="synonym">Blue-lipped sea krait</name>
    <dbReference type="NCBI Taxonomy" id="8630"/>
    <lineage>
        <taxon>Eukaryota</taxon>
        <taxon>Metazoa</taxon>
        <taxon>Chordata</taxon>
        <taxon>Craniata</taxon>
        <taxon>Vertebrata</taxon>
        <taxon>Euteleostomi</taxon>
        <taxon>Lepidosauria</taxon>
        <taxon>Squamata</taxon>
        <taxon>Bifurcata</taxon>
        <taxon>Unidentata</taxon>
        <taxon>Episquamata</taxon>
        <taxon>Toxicofera</taxon>
        <taxon>Serpentes</taxon>
        <taxon>Colubroidea</taxon>
        <taxon>Elapidae</taxon>
        <taxon>Laticaudinae</taxon>
        <taxon>Laticauda</taxon>
    </lineage>
</organism>
<gene>
    <name evidence="2" type="primary">SHISA3</name>
</gene>
<evidence type="ECO:0000313" key="3">
    <source>
        <dbReference type="Proteomes" id="UP000694406"/>
    </source>
</evidence>
<reference evidence="2" key="1">
    <citation type="submission" date="2025-08" db="UniProtKB">
        <authorList>
            <consortium name="Ensembl"/>
        </authorList>
    </citation>
    <scope>IDENTIFICATION</scope>
</reference>
<dbReference type="AlphaFoldDB" id="A0A8C5WVD7"/>
<accession>A0A8C5WVD7</accession>
<evidence type="ECO:0000313" key="2">
    <source>
        <dbReference type="Ensembl" id="ENSLLTP00000016449.1"/>
    </source>
</evidence>
<dbReference type="Ensembl" id="ENSLLTT00000017071.1">
    <property type="protein sequence ID" value="ENSLLTP00000016449.1"/>
    <property type="gene ID" value="ENSLLTG00000012559.1"/>
</dbReference>
<sequence length="199" mass="22167">MYQPTWLQLKEGFICCFMCMFYLILRTISLIIGFSINSEVEPDHFVSFSSEPTYVPFLIVGSIFITFIFVGSLIAVYCCTCLRPKPTSPAPLHFSLRSYQMETLPMILSSSNLRIPSRPSSPTINSGCLADSLGHFPLVRPERGSQETSAPPPYMAGGLPMAQYFLPESSCFEDNGLTKKHNQQPVNLSDVFFGLGIEN</sequence>
<keyword evidence="1" id="KW-0812">Transmembrane</keyword>
<reference evidence="2" key="2">
    <citation type="submission" date="2025-09" db="UniProtKB">
        <authorList>
            <consortium name="Ensembl"/>
        </authorList>
    </citation>
    <scope>IDENTIFICATION</scope>
</reference>
<dbReference type="GeneTree" id="ENSGT00940000161360"/>
<feature type="transmembrane region" description="Helical" evidence="1">
    <location>
        <begin position="12"/>
        <end position="34"/>
    </location>
</feature>
<dbReference type="Proteomes" id="UP000694406">
    <property type="component" value="Unplaced"/>
</dbReference>
<feature type="transmembrane region" description="Helical" evidence="1">
    <location>
        <begin position="54"/>
        <end position="78"/>
    </location>
</feature>
<keyword evidence="3" id="KW-1185">Reference proteome</keyword>
<protein>
    <submittedName>
        <fullName evidence="2">Shisa family member 3</fullName>
    </submittedName>
</protein>